<evidence type="ECO:0000313" key="3">
    <source>
        <dbReference type="Proteomes" id="UP000247810"/>
    </source>
</evidence>
<protein>
    <submittedName>
        <fullName evidence="2">Uncharacterized protein</fullName>
    </submittedName>
</protein>
<dbReference type="EMBL" id="KZ826076">
    <property type="protein sequence ID" value="PYH88638.1"/>
    <property type="molecule type" value="Genomic_DNA"/>
</dbReference>
<organism evidence="2 3">
    <name type="scientific">Aspergillus ellipticus CBS 707.79</name>
    <dbReference type="NCBI Taxonomy" id="1448320"/>
    <lineage>
        <taxon>Eukaryota</taxon>
        <taxon>Fungi</taxon>
        <taxon>Dikarya</taxon>
        <taxon>Ascomycota</taxon>
        <taxon>Pezizomycotina</taxon>
        <taxon>Eurotiomycetes</taxon>
        <taxon>Eurotiomycetidae</taxon>
        <taxon>Eurotiales</taxon>
        <taxon>Aspergillaceae</taxon>
        <taxon>Aspergillus</taxon>
        <taxon>Aspergillus subgen. Circumdati</taxon>
    </lineage>
</organism>
<proteinExistence type="predicted"/>
<dbReference type="Proteomes" id="UP000247810">
    <property type="component" value="Unassembled WGS sequence"/>
</dbReference>
<reference evidence="2 3" key="1">
    <citation type="submission" date="2018-02" db="EMBL/GenBank/DDBJ databases">
        <title>The genomes of Aspergillus section Nigri reveals drivers in fungal speciation.</title>
        <authorList>
            <consortium name="DOE Joint Genome Institute"/>
            <person name="Vesth T.C."/>
            <person name="Nybo J."/>
            <person name="Theobald S."/>
            <person name="Brandl J."/>
            <person name="Frisvad J.C."/>
            <person name="Nielsen K.F."/>
            <person name="Lyhne E.K."/>
            <person name="Kogle M.E."/>
            <person name="Kuo A."/>
            <person name="Riley R."/>
            <person name="Clum A."/>
            <person name="Nolan M."/>
            <person name="Lipzen A."/>
            <person name="Salamov A."/>
            <person name="Henrissat B."/>
            <person name="Wiebenga A."/>
            <person name="De vries R.P."/>
            <person name="Grigoriev I.V."/>
            <person name="Mortensen U.H."/>
            <person name="Andersen M.R."/>
            <person name="Baker S.E."/>
        </authorList>
    </citation>
    <scope>NUCLEOTIDE SEQUENCE [LARGE SCALE GENOMIC DNA]</scope>
    <source>
        <strain evidence="2 3">CBS 707.79</strain>
    </source>
</reference>
<dbReference type="AlphaFoldDB" id="A0A319DKR1"/>
<accession>A0A319DKR1</accession>
<feature type="region of interest" description="Disordered" evidence="1">
    <location>
        <begin position="34"/>
        <end position="75"/>
    </location>
</feature>
<gene>
    <name evidence="2" type="ORF">BO71DRAFT_131479</name>
</gene>
<evidence type="ECO:0000256" key="1">
    <source>
        <dbReference type="SAM" id="MobiDB-lite"/>
    </source>
</evidence>
<dbReference type="VEuPathDB" id="FungiDB:BO71DRAFT_131479"/>
<keyword evidence="3" id="KW-1185">Reference proteome</keyword>
<sequence length="132" mass="14040">MLIVIPCNCCRLFGEQPSQRLLHHVRTHHVVGGPNPAHHRQAPPLGQSWLGLAAPHPRPRSGAPTHPSGPCLLEPAPPALSQVSVSIRYGAPASARRCLSKPPRVPGPGPVACHWLAAPNLVPPNRKPIEGD</sequence>
<name>A0A319DKR1_9EURO</name>
<evidence type="ECO:0000313" key="2">
    <source>
        <dbReference type="EMBL" id="PYH88638.1"/>
    </source>
</evidence>